<keyword evidence="2" id="KW-0489">Methyltransferase</keyword>
<evidence type="ECO:0000313" key="2">
    <source>
        <dbReference type="EMBL" id="MBF9072055.1"/>
    </source>
</evidence>
<dbReference type="AlphaFoldDB" id="A0A931B6D9"/>
<comment type="caution">
    <text evidence="2">The sequence shown here is derived from an EMBL/GenBank/DDBJ whole genome shotgun (WGS) entry which is preliminary data.</text>
</comment>
<proteinExistence type="predicted"/>
<evidence type="ECO:0000313" key="3">
    <source>
        <dbReference type="Proteomes" id="UP000657385"/>
    </source>
</evidence>
<sequence>MPVAASASSGSVRRPLFARLWSRVAGPALDRAGIGDHRARLLAGLSGTVVEIGAGNGLNFPYYPPTVTRVLAVEPEEQLRALATESARTAPVPVEVVAGSAEALPADDASVDAVVVCLVLCSVPDQAAALAEARRVLKPGGQLRFFEHVRAESPAMRRVQRAVDATFWPLLCGGCHTGRDTRSAIDAAGFALTDVRTFTFPDTRLPSPAGRHILGAAQRTD</sequence>
<dbReference type="Proteomes" id="UP000657385">
    <property type="component" value="Unassembled WGS sequence"/>
</dbReference>
<dbReference type="EMBL" id="JADPRT010000014">
    <property type="protein sequence ID" value="MBF9072055.1"/>
    <property type="molecule type" value="Genomic_DNA"/>
</dbReference>
<dbReference type="CDD" id="cd02440">
    <property type="entry name" value="AdoMet_MTases"/>
    <property type="match status" value="1"/>
</dbReference>
<evidence type="ECO:0000259" key="1">
    <source>
        <dbReference type="Pfam" id="PF08241"/>
    </source>
</evidence>
<protein>
    <submittedName>
        <fullName evidence="2">Class I SAM-dependent methyltransferase</fullName>
    </submittedName>
</protein>
<dbReference type="Pfam" id="PF08241">
    <property type="entry name" value="Methyltransf_11"/>
    <property type="match status" value="1"/>
</dbReference>
<dbReference type="GO" id="GO:0032259">
    <property type="term" value="P:methylation"/>
    <property type="evidence" value="ECO:0007669"/>
    <property type="project" value="UniProtKB-KW"/>
</dbReference>
<accession>A0A931B6D9</accession>
<dbReference type="RefSeq" id="WP_196197217.1">
    <property type="nucleotide sequence ID" value="NZ_JADPRT010000014.1"/>
</dbReference>
<dbReference type="SUPFAM" id="SSF53335">
    <property type="entry name" value="S-adenosyl-L-methionine-dependent methyltransferases"/>
    <property type="match status" value="1"/>
</dbReference>
<dbReference type="InterPro" id="IPR052356">
    <property type="entry name" value="Thiol_S-MT"/>
</dbReference>
<dbReference type="Gene3D" id="3.40.50.150">
    <property type="entry name" value="Vaccinia Virus protein VP39"/>
    <property type="match status" value="1"/>
</dbReference>
<keyword evidence="2" id="KW-0808">Transferase</keyword>
<reference evidence="2" key="1">
    <citation type="submission" date="2020-11" db="EMBL/GenBank/DDBJ databases">
        <title>Isolation and identification of active actinomycetes.</title>
        <authorList>
            <person name="Yu B."/>
        </authorList>
    </citation>
    <scope>NUCLEOTIDE SEQUENCE</scope>
    <source>
        <strain evidence="2">NEAU-YB345</strain>
    </source>
</reference>
<dbReference type="InterPro" id="IPR029063">
    <property type="entry name" value="SAM-dependent_MTases_sf"/>
</dbReference>
<keyword evidence="3" id="KW-1185">Reference proteome</keyword>
<gene>
    <name evidence="2" type="ORF">I2501_28925</name>
</gene>
<dbReference type="InterPro" id="IPR013216">
    <property type="entry name" value="Methyltransf_11"/>
</dbReference>
<name>A0A931B6D9_9ACTN</name>
<dbReference type="GO" id="GO:0008757">
    <property type="term" value="F:S-adenosylmethionine-dependent methyltransferase activity"/>
    <property type="evidence" value="ECO:0007669"/>
    <property type="project" value="InterPro"/>
</dbReference>
<feature type="domain" description="Methyltransferase type 11" evidence="1">
    <location>
        <begin position="50"/>
        <end position="144"/>
    </location>
</feature>
<organism evidence="2 3">
    <name type="scientific">Streptacidiphilus fuscans</name>
    <dbReference type="NCBI Taxonomy" id="2789292"/>
    <lineage>
        <taxon>Bacteria</taxon>
        <taxon>Bacillati</taxon>
        <taxon>Actinomycetota</taxon>
        <taxon>Actinomycetes</taxon>
        <taxon>Kitasatosporales</taxon>
        <taxon>Streptomycetaceae</taxon>
        <taxon>Streptacidiphilus</taxon>
    </lineage>
</organism>
<dbReference type="PANTHER" id="PTHR45036:SF1">
    <property type="entry name" value="METHYLTRANSFERASE LIKE 7A"/>
    <property type="match status" value="1"/>
</dbReference>
<dbReference type="PANTHER" id="PTHR45036">
    <property type="entry name" value="METHYLTRANSFERASE LIKE 7B"/>
    <property type="match status" value="1"/>
</dbReference>